<dbReference type="CDD" id="cd06222">
    <property type="entry name" value="RNase_H_like"/>
    <property type="match status" value="1"/>
</dbReference>
<feature type="domain" description="RNase H type-1" evidence="1">
    <location>
        <begin position="343"/>
        <end position="448"/>
    </location>
</feature>
<feature type="domain" description="Reverse transcriptase zinc-binding" evidence="2">
    <location>
        <begin position="154"/>
        <end position="244"/>
    </location>
</feature>
<dbReference type="InterPro" id="IPR002156">
    <property type="entry name" value="RNaseH_domain"/>
</dbReference>
<dbReference type="PANTHER" id="PTHR33116">
    <property type="entry name" value="REVERSE TRANSCRIPTASE ZINC-BINDING DOMAIN-CONTAINING PROTEIN-RELATED-RELATED"/>
    <property type="match status" value="1"/>
</dbReference>
<dbReference type="GO" id="GO:0003676">
    <property type="term" value="F:nucleic acid binding"/>
    <property type="evidence" value="ECO:0007669"/>
    <property type="project" value="InterPro"/>
</dbReference>
<sequence>MSSVLFPKGICNKIDALLRDFWWGKKKRKVVLYLKDWASMCKPKSAGGLGLSRTKDMNAALLAKLGWSMANMDNKLWVSFFAAKYLKGRSFWNIKVSPTSSWVWKSVLSSRELLSKGICWKIGDGRGLEVWDNPWIPSLEGFKPSPISQSGRKFTAKSAYWLDQQPLFENLGPLSPAEWKSLWNLKIHERLKLFLWKIAWGLLPTMATLNVGFRVNSTQCQLCNSGVKTLEHLFIECPITRIAWHLSPWPIRFNTISPLSITDWIKLILDQADLLGCPKEEERHLTLFADICCDMIWMKRNEVSRTPVQVDPIKLEAHINQIYTTHLQAKAVPSLGSVPVQRVCRNHCGDILFVWAHQFSYEDPLIAEARAALLASSKAFESGLSSVFLEGDSLNVIQAIVGFPEEVFWSITNFARDISILLSSLQFWHASDVPRSCNYVARNVAKWALFCNASGTIPISSLPAYVLAEVAEGYGSQGL</sequence>
<dbReference type="PANTHER" id="PTHR33116:SF78">
    <property type="entry name" value="OS12G0587133 PROTEIN"/>
    <property type="match status" value="1"/>
</dbReference>
<evidence type="ECO:0000259" key="2">
    <source>
        <dbReference type="Pfam" id="PF13966"/>
    </source>
</evidence>
<dbReference type="EMBL" id="OIVN01000441">
    <property type="protein sequence ID" value="SPC80268.1"/>
    <property type="molecule type" value="Genomic_DNA"/>
</dbReference>
<accession>A0A2N9EZK6</accession>
<protein>
    <recommendedName>
        <fullName evidence="4">Reverse transcriptase zinc-binding domain-containing protein</fullName>
    </recommendedName>
</protein>
<dbReference type="Pfam" id="PF13456">
    <property type="entry name" value="RVT_3"/>
    <property type="match status" value="1"/>
</dbReference>
<organism evidence="3">
    <name type="scientific">Fagus sylvatica</name>
    <name type="common">Beechnut</name>
    <dbReference type="NCBI Taxonomy" id="28930"/>
    <lineage>
        <taxon>Eukaryota</taxon>
        <taxon>Viridiplantae</taxon>
        <taxon>Streptophyta</taxon>
        <taxon>Embryophyta</taxon>
        <taxon>Tracheophyta</taxon>
        <taxon>Spermatophyta</taxon>
        <taxon>Magnoliopsida</taxon>
        <taxon>eudicotyledons</taxon>
        <taxon>Gunneridae</taxon>
        <taxon>Pentapetalae</taxon>
        <taxon>rosids</taxon>
        <taxon>fabids</taxon>
        <taxon>Fagales</taxon>
        <taxon>Fagaceae</taxon>
        <taxon>Fagus</taxon>
    </lineage>
</organism>
<dbReference type="GO" id="GO:0004523">
    <property type="term" value="F:RNA-DNA hybrid ribonuclease activity"/>
    <property type="evidence" value="ECO:0007669"/>
    <property type="project" value="InterPro"/>
</dbReference>
<gene>
    <name evidence="3" type="ORF">FSB_LOCUS8150</name>
</gene>
<evidence type="ECO:0000313" key="3">
    <source>
        <dbReference type="EMBL" id="SPC80268.1"/>
    </source>
</evidence>
<evidence type="ECO:0000259" key="1">
    <source>
        <dbReference type="Pfam" id="PF13456"/>
    </source>
</evidence>
<dbReference type="AlphaFoldDB" id="A0A2N9EZK6"/>
<evidence type="ECO:0008006" key="4">
    <source>
        <dbReference type="Google" id="ProtNLM"/>
    </source>
</evidence>
<dbReference type="InterPro" id="IPR044730">
    <property type="entry name" value="RNase_H-like_dom_plant"/>
</dbReference>
<proteinExistence type="predicted"/>
<dbReference type="InterPro" id="IPR026960">
    <property type="entry name" value="RVT-Znf"/>
</dbReference>
<dbReference type="Pfam" id="PF13966">
    <property type="entry name" value="zf-RVT"/>
    <property type="match status" value="1"/>
</dbReference>
<reference evidence="3" key="1">
    <citation type="submission" date="2018-02" db="EMBL/GenBank/DDBJ databases">
        <authorList>
            <person name="Cohen D.B."/>
            <person name="Kent A.D."/>
        </authorList>
    </citation>
    <scope>NUCLEOTIDE SEQUENCE</scope>
</reference>
<name>A0A2N9EZK6_FAGSY</name>